<proteinExistence type="predicted"/>
<name>A0AAD1R1D3_PELCU</name>
<keyword evidence="1" id="KW-0175">Coiled coil</keyword>
<reference evidence="3" key="1">
    <citation type="submission" date="2022-03" db="EMBL/GenBank/DDBJ databases">
        <authorList>
            <person name="Alioto T."/>
            <person name="Alioto T."/>
            <person name="Gomez Garrido J."/>
        </authorList>
    </citation>
    <scope>NUCLEOTIDE SEQUENCE</scope>
</reference>
<dbReference type="SUPFAM" id="SSF57997">
    <property type="entry name" value="Tropomyosin"/>
    <property type="match status" value="1"/>
</dbReference>
<sequence length="152" mass="17578">MASKHFQKQKQAKQEKRLSTFFSPQKTQDSNDDPSLDSSIAMTPSSAESAAVTTEIIKTLLDNTLKEIQEKSTDPQNAISRVLTRIQTIEEKQEHIEFQIQTLKDTHKETEMKVNQLETKIADLEDRARRTNLKFRNIPENITNDKLKDFMK</sequence>
<dbReference type="Proteomes" id="UP001295444">
    <property type="component" value="Chromosome 01"/>
</dbReference>
<evidence type="ECO:0000313" key="4">
    <source>
        <dbReference type="Proteomes" id="UP001295444"/>
    </source>
</evidence>
<feature type="compositionally biased region" description="Basic residues" evidence="2">
    <location>
        <begin position="1"/>
        <end position="11"/>
    </location>
</feature>
<evidence type="ECO:0000256" key="1">
    <source>
        <dbReference type="SAM" id="Coils"/>
    </source>
</evidence>
<evidence type="ECO:0000256" key="2">
    <source>
        <dbReference type="SAM" id="MobiDB-lite"/>
    </source>
</evidence>
<organism evidence="3 4">
    <name type="scientific">Pelobates cultripes</name>
    <name type="common">Western spadefoot toad</name>
    <dbReference type="NCBI Taxonomy" id="61616"/>
    <lineage>
        <taxon>Eukaryota</taxon>
        <taxon>Metazoa</taxon>
        <taxon>Chordata</taxon>
        <taxon>Craniata</taxon>
        <taxon>Vertebrata</taxon>
        <taxon>Euteleostomi</taxon>
        <taxon>Amphibia</taxon>
        <taxon>Batrachia</taxon>
        <taxon>Anura</taxon>
        <taxon>Pelobatoidea</taxon>
        <taxon>Pelobatidae</taxon>
        <taxon>Pelobates</taxon>
    </lineage>
</organism>
<keyword evidence="4" id="KW-1185">Reference proteome</keyword>
<dbReference type="AlphaFoldDB" id="A0AAD1R1D3"/>
<dbReference type="EMBL" id="OW240912">
    <property type="protein sequence ID" value="CAH2221501.1"/>
    <property type="molecule type" value="Genomic_DNA"/>
</dbReference>
<feature type="coiled-coil region" evidence="1">
    <location>
        <begin position="100"/>
        <end position="134"/>
    </location>
</feature>
<feature type="compositionally biased region" description="Polar residues" evidence="2">
    <location>
        <begin position="36"/>
        <end position="48"/>
    </location>
</feature>
<gene>
    <name evidence="3" type="ORF">PECUL_23A006342</name>
</gene>
<evidence type="ECO:0000313" key="3">
    <source>
        <dbReference type="EMBL" id="CAH2221501.1"/>
    </source>
</evidence>
<feature type="region of interest" description="Disordered" evidence="2">
    <location>
        <begin position="1"/>
        <end position="48"/>
    </location>
</feature>
<accession>A0AAD1R1D3</accession>
<protein>
    <submittedName>
        <fullName evidence="3">Uncharacterized protein</fullName>
    </submittedName>
</protein>